<feature type="binding site" evidence="8">
    <location>
        <position position="260"/>
    </location>
    <ligand>
        <name>substrate</name>
    </ligand>
</feature>
<dbReference type="GO" id="GO:0033993">
    <property type="term" value="P:response to lipid"/>
    <property type="evidence" value="ECO:0007669"/>
    <property type="project" value="TreeGrafter"/>
</dbReference>
<dbReference type="PIRSF" id="PIRSF001348">
    <property type="entry name" value="PEP_carboxykinase_GTP"/>
    <property type="match status" value="1"/>
</dbReference>
<dbReference type="SUPFAM" id="SSF68923">
    <property type="entry name" value="PEP carboxykinase N-terminal domain"/>
    <property type="match status" value="1"/>
</dbReference>
<evidence type="ECO:0000256" key="6">
    <source>
        <dbReference type="ARBA" id="ARBA00023211"/>
    </source>
</evidence>
<comment type="caution">
    <text evidence="8">Lacks conserved residue(s) required for the propagation of feature annotation.</text>
</comment>
<dbReference type="PROSITE" id="PS00505">
    <property type="entry name" value="PEPCK_GTP"/>
    <property type="match status" value="1"/>
</dbReference>
<dbReference type="EMBL" id="LGGX01000021">
    <property type="protein sequence ID" value="KUK86349.1"/>
    <property type="molecule type" value="Genomic_DNA"/>
</dbReference>
<keyword evidence="11" id="KW-0808">Transferase</keyword>
<evidence type="ECO:0000256" key="1">
    <source>
        <dbReference type="ARBA" id="ARBA00005796"/>
    </source>
</evidence>
<evidence type="ECO:0000313" key="12">
    <source>
        <dbReference type="Proteomes" id="UP000053467"/>
    </source>
</evidence>
<dbReference type="HAMAP" id="MF_00452">
    <property type="entry name" value="PEPCK_GTP"/>
    <property type="match status" value="1"/>
</dbReference>
<feature type="binding site" evidence="8">
    <location>
        <position position="279"/>
    </location>
    <ligand>
        <name>Mn(2+)</name>
        <dbReference type="ChEBI" id="CHEBI:29035"/>
    </ligand>
</feature>
<dbReference type="Gene3D" id="3.40.449.10">
    <property type="entry name" value="Phosphoenolpyruvate Carboxykinase, domain 1"/>
    <property type="match status" value="1"/>
</dbReference>
<dbReference type="UniPathway" id="UPA00138"/>
<dbReference type="PANTHER" id="PTHR11561:SF0">
    <property type="entry name" value="PHOSPHOENOLPYRUVATE CARBOXYKINASE [GTP]-RELATED"/>
    <property type="match status" value="1"/>
</dbReference>
<feature type="binding site" evidence="8">
    <location>
        <position position="407"/>
    </location>
    <ligand>
        <name>GTP</name>
        <dbReference type="ChEBI" id="CHEBI:37565"/>
    </ligand>
</feature>
<keyword evidence="5 8" id="KW-0342">GTP-binding</keyword>
<dbReference type="GO" id="GO:0016301">
    <property type="term" value="F:kinase activity"/>
    <property type="evidence" value="ECO:0007669"/>
    <property type="project" value="UniProtKB-KW"/>
</dbReference>
<dbReference type="GO" id="GO:0005829">
    <property type="term" value="C:cytosol"/>
    <property type="evidence" value="ECO:0007669"/>
    <property type="project" value="TreeGrafter"/>
</dbReference>
<comment type="subcellular location">
    <subcellularLocation>
        <location evidence="8">Cytoplasm</location>
    </subcellularLocation>
</comment>
<keyword evidence="4 8" id="KW-0210">Decarboxylase</keyword>
<dbReference type="SUPFAM" id="SSF53795">
    <property type="entry name" value="PEP carboxykinase-like"/>
    <property type="match status" value="1"/>
</dbReference>
<keyword evidence="3 8" id="KW-0547">Nucleotide-binding</keyword>
<feature type="binding site" evidence="8">
    <location>
        <position position="238"/>
    </location>
    <ligand>
        <name>Mn(2+)</name>
        <dbReference type="ChEBI" id="CHEBI:29035"/>
    </ligand>
</feature>
<evidence type="ECO:0000259" key="9">
    <source>
        <dbReference type="Pfam" id="PF00821"/>
    </source>
</evidence>
<feature type="binding site" evidence="8">
    <location>
        <begin position="374"/>
        <end position="376"/>
    </location>
    <ligand>
        <name>substrate</name>
    </ligand>
</feature>
<comment type="pathway">
    <text evidence="8">Carbohydrate biosynthesis; gluconeogenesis.</text>
</comment>
<comment type="function">
    <text evidence="8">Catalyzes the conversion of oxaloacetate (OAA) to phosphoenolpyruvate (PEP), the rate-limiting step in the metabolic pathway that produces glucose from lactate and other precursors derived from the citric acid cycle.</text>
</comment>
<sequence length="612" mass="70004">MEQSYKKKLEVLNNSYIIKRVKEAIELCQPEKVTVITDDPTEIQYLRELALKNKEEEELKLPGHTVHFDGYYDQGRDKGNTRYLLSHKVDWGIAVNSIDKEEGLTEIKSYFQGSMKGKEMLILFFSLGPTNSSFSIPALQITDSAYVAHSEEILYRHNYEGFKELKGTNQFFYFLHSAGRLKDNVSVDLDKRRVYIDLEENCVYSVNYQYAGNSVGLKKLAFRLAIQKAHQEGWLAEHMFIMGVHGKKNRTTYFTGAFPSACGKTSTAMLPGQTIVGDDIAYLKKINGEVKAVNVEKGIFGIITDVNPKDDPVIYQALTSPREIIFSNVLVKDGIPYWLGMGRDLPQEGINYSGKWYQGKRDKEGNLIDPAHKNARYTIRLAELKNIDPEAENPKGVPVDGFLYGGRDSDTTLPVVESLSWEHGVFLGATLESETTAATLGKQGVRRHDPMANLDFISVPFAIYLENYLSFQKGLTRAPKIFATNYFLKNEQGLFLNDKMDKKVWIIWAEGRVHDEWEAVETPVGKIPFYEDLKYLFKRELNKDYSQEEYVAQFSLRVDKYLAKMDRMKVVFAATNIPVLLVRELEQQIERLNKTKEKFEQTLLSPLVFHSK</sequence>
<evidence type="ECO:0000313" key="11">
    <source>
        <dbReference type="EMBL" id="KUK86349.1"/>
    </source>
</evidence>
<dbReference type="InterPro" id="IPR008209">
    <property type="entry name" value="PEP_carboxykinase_GTP"/>
</dbReference>
<evidence type="ECO:0000256" key="5">
    <source>
        <dbReference type="ARBA" id="ARBA00023134"/>
    </source>
</evidence>
<evidence type="ECO:0000256" key="3">
    <source>
        <dbReference type="ARBA" id="ARBA00022741"/>
    </source>
</evidence>
<dbReference type="GO" id="GO:0005525">
    <property type="term" value="F:GTP binding"/>
    <property type="evidence" value="ECO:0007669"/>
    <property type="project" value="UniProtKB-UniRule"/>
</dbReference>
<feature type="domain" description="Phosphoenolpyruvate carboxykinase C-terminal P-loop" evidence="9">
    <location>
        <begin position="234"/>
        <end position="590"/>
    </location>
</feature>
<keyword evidence="11" id="KW-0418">Kinase</keyword>
<comment type="similarity">
    <text evidence="1 8">Belongs to the phosphoenolpyruvate carboxykinase [GTP] family.</text>
</comment>
<dbReference type="AlphaFoldDB" id="A0A117M626"/>
<dbReference type="Pfam" id="PF17297">
    <property type="entry name" value="PEPCK_N"/>
    <property type="match status" value="1"/>
</dbReference>
<keyword evidence="8" id="KW-0312">Gluconeogenesis</keyword>
<dbReference type="GO" id="GO:0046327">
    <property type="term" value="P:glycerol biosynthetic process from pyruvate"/>
    <property type="evidence" value="ECO:0007669"/>
    <property type="project" value="TreeGrafter"/>
</dbReference>
<reference evidence="12" key="1">
    <citation type="journal article" date="2015" name="MBio">
        <title>Genome-Resolved Metagenomic Analysis Reveals Roles for Candidate Phyla and Other Microbial Community Members in Biogeochemical Transformations in Oil Reservoirs.</title>
        <authorList>
            <person name="Hu P."/>
            <person name="Tom L."/>
            <person name="Singh A."/>
            <person name="Thomas B.C."/>
            <person name="Baker B.J."/>
            <person name="Piceno Y.M."/>
            <person name="Andersen G.L."/>
            <person name="Banfield J.F."/>
        </authorList>
    </citation>
    <scope>NUCLEOTIDE SEQUENCE [LARGE SCALE GENOMIC DNA]</scope>
</reference>
<dbReference type="InterPro" id="IPR008210">
    <property type="entry name" value="PEP_carboxykinase_N"/>
</dbReference>
<feature type="binding site" evidence="8">
    <location>
        <position position="219"/>
    </location>
    <ligand>
        <name>Mn(2+)</name>
        <dbReference type="ChEBI" id="CHEBI:29035"/>
    </ligand>
</feature>
<evidence type="ECO:0000256" key="2">
    <source>
        <dbReference type="ARBA" id="ARBA00022723"/>
    </source>
</evidence>
<dbReference type="PATRIC" id="fig|1635277.3.peg.906"/>
<dbReference type="GO" id="GO:0071333">
    <property type="term" value="P:cellular response to glucose stimulus"/>
    <property type="evidence" value="ECO:0007669"/>
    <property type="project" value="TreeGrafter"/>
</dbReference>
<dbReference type="GO" id="GO:0006107">
    <property type="term" value="P:oxaloacetate metabolic process"/>
    <property type="evidence" value="ECO:0007669"/>
    <property type="project" value="TreeGrafter"/>
</dbReference>
<dbReference type="InterPro" id="IPR013035">
    <property type="entry name" value="PEP_carboxykinase_C"/>
</dbReference>
<keyword evidence="2 8" id="KW-0479">Metal-binding</keyword>
<keyword evidence="7 8" id="KW-0456">Lyase</keyword>
<evidence type="ECO:0000256" key="4">
    <source>
        <dbReference type="ARBA" id="ARBA00022793"/>
    </source>
</evidence>
<proteinExistence type="inferred from homology"/>
<evidence type="ECO:0000256" key="8">
    <source>
        <dbReference type="HAMAP-Rule" id="MF_00452"/>
    </source>
</evidence>
<dbReference type="Gene3D" id="3.90.228.20">
    <property type="match status" value="2"/>
</dbReference>
<evidence type="ECO:0000256" key="7">
    <source>
        <dbReference type="ARBA" id="ARBA00023239"/>
    </source>
</evidence>
<dbReference type="Proteomes" id="UP000053467">
    <property type="component" value="Unassembled WGS sequence"/>
</dbReference>
<dbReference type="InterPro" id="IPR035078">
    <property type="entry name" value="PEP_carboxykinase_GTP_N"/>
</dbReference>
<keyword evidence="11" id="KW-0670">Pyruvate</keyword>
<dbReference type="InterPro" id="IPR018091">
    <property type="entry name" value="PEP_carboxykin_GTP_CS"/>
</dbReference>
<dbReference type="GO" id="GO:0004613">
    <property type="term" value="F:phosphoenolpyruvate carboxykinase (GTP) activity"/>
    <property type="evidence" value="ECO:0007669"/>
    <property type="project" value="UniProtKB-UniRule"/>
</dbReference>
<comment type="caution">
    <text evidence="11">The sequence shown here is derived from an EMBL/GenBank/DDBJ whole genome shotgun (WGS) entry which is preliminary data.</text>
</comment>
<name>A0A117M626_UNCT6</name>
<dbReference type="Pfam" id="PF00821">
    <property type="entry name" value="PEPCK_GTP"/>
    <property type="match status" value="1"/>
</dbReference>
<dbReference type="EC" id="4.1.1.32" evidence="8"/>
<dbReference type="InterPro" id="IPR035077">
    <property type="entry name" value="PEP_carboxykinase_GTP_C"/>
</dbReference>
<organism evidence="11 12">
    <name type="scientific">candidate division TA06 bacterium 34_109</name>
    <dbReference type="NCBI Taxonomy" id="1635277"/>
    <lineage>
        <taxon>Bacteria</taxon>
        <taxon>Bacteria division TA06</taxon>
    </lineage>
</organism>
<dbReference type="NCBIfam" id="NF003253">
    <property type="entry name" value="PRK04210.1"/>
    <property type="match status" value="1"/>
</dbReference>
<feature type="binding site" evidence="8">
    <location>
        <position position="376"/>
    </location>
    <ligand>
        <name>GTP</name>
        <dbReference type="ChEBI" id="CHEBI:37565"/>
    </ligand>
</feature>
<gene>
    <name evidence="8" type="primary">pckG</name>
    <name evidence="11" type="ORF">XE03_1544</name>
</gene>
<keyword evidence="8" id="KW-0963">Cytoplasm</keyword>
<feature type="active site" evidence="8">
    <location>
        <position position="262"/>
    </location>
</feature>
<dbReference type="GO" id="GO:0019543">
    <property type="term" value="P:propionate catabolic process"/>
    <property type="evidence" value="ECO:0007669"/>
    <property type="project" value="TreeGrafter"/>
</dbReference>
<feature type="binding site" evidence="8">
    <location>
        <begin position="261"/>
        <end position="266"/>
    </location>
    <ligand>
        <name>GTP</name>
        <dbReference type="ChEBI" id="CHEBI:37565"/>
    </ligand>
</feature>
<dbReference type="GO" id="GO:0006094">
    <property type="term" value="P:gluconeogenesis"/>
    <property type="evidence" value="ECO:0007669"/>
    <property type="project" value="UniProtKB-UniRule"/>
</dbReference>
<feature type="binding site" evidence="8">
    <location>
        <begin position="210"/>
        <end position="212"/>
    </location>
    <ligand>
        <name>substrate</name>
    </ligand>
</feature>
<dbReference type="GO" id="GO:0030145">
    <property type="term" value="F:manganese ion binding"/>
    <property type="evidence" value="ECO:0007669"/>
    <property type="project" value="UniProtKB-UniRule"/>
</dbReference>
<comment type="catalytic activity">
    <reaction evidence="8">
        <text>oxaloacetate + GTP = phosphoenolpyruvate + GDP + CO2</text>
        <dbReference type="Rhea" id="RHEA:10388"/>
        <dbReference type="ChEBI" id="CHEBI:16452"/>
        <dbReference type="ChEBI" id="CHEBI:16526"/>
        <dbReference type="ChEBI" id="CHEBI:37565"/>
        <dbReference type="ChEBI" id="CHEBI:58189"/>
        <dbReference type="ChEBI" id="CHEBI:58702"/>
        <dbReference type="EC" id="4.1.1.32"/>
    </reaction>
</comment>
<accession>A0A117M626</accession>
<evidence type="ECO:0000259" key="10">
    <source>
        <dbReference type="Pfam" id="PF17297"/>
    </source>
</evidence>
<comment type="cofactor">
    <cofactor evidence="8">
        <name>Mn(2+)</name>
        <dbReference type="ChEBI" id="CHEBI:29035"/>
    </cofactor>
    <text evidence="8">Binds 1 Mn(2+) ion per subunit.</text>
</comment>
<feature type="domain" description="Phosphoenolpyruvate carboxykinase GTP-utilising N-terminal" evidence="10">
    <location>
        <begin position="21"/>
        <end position="229"/>
    </location>
</feature>
<dbReference type="GO" id="GO:0042594">
    <property type="term" value="P:response to starvation"/>
    <property type="evidence" value="ECO:0007669"/>
    <property type="project" value="TreeGrafter"/>
</dbReference>
<feature type="binding site" evidence="8">
    <location>
        <position position="76"/>
    </location>
    <ligand>
        <name>substrate</name>
    </ligand>
</feature>
<dbReference type="PANTHER" id="PTHR11561">
    <property type="entry name" value="PHOSPHOENOLPYRUVATE CARBOXYKINASE"/>
    <property type="match status" value="1"/>
</dbReference>
<comment type="subunit">
    <text evidence="8">Monomer.</text>
</comment>
<keyword evidence="6 8" id="KW-0464">Manganese</keyword>
<protein>
    <recommendedName>
        <fullName evidence="8">Phosphoenolpyruvate carboxykinase [GTP]</fullName>
        <shortName evidence="8">PEP carboxykinase</shortName>
        <shortName evidence="8">PEPCK</shortName>
        <ecNumber evidence="8">4.1.1.32</ecNumber>
    </recommendedName>
    <alternativeName>
        <fullName evidence="8">GTP-dependent phosphoenolpyruvate carboxykinase</fullName>
        <shortName evidence="8">GTP-PEPCK</shortName>
    </alternativeName>
</protein>